<organism evidence="1 2">
    <name type="scientific">Portunus trituberculatus</name>
    <name type="common">Swimming crab</name>
    <name type="synonym">Neptunus trituberculatus</name>
    <dbReference type="NCBI Taxonomy" id="210409"/>
    <lineage>
        <taxon>Eukaryota</taxon>
        <taxon>Metazoa</taxon>
        <taxon>Ecdysozoa</taxon>
        <taxon>Arthropoda</taxon>
        <taxon>Crustacea</taxon>
        <taxon>Multicrustacea</taxon>
        <taxon>Malacostraca</taxon>
        <taxon>Eumalacostraca</taxon>
        <taxon>Eucarida</taxon>
        <taxon>Decapoda</taxon>
        <taxon>Pleocyemata</taxon>
        <taxon>Brachyura</taxon>
        <taxon>Eubrachyura</taxon>
        <taxon>Portunoidea</taxon>
        <taxon>Portunidae</taxon>
        <taxon>Portuninae</taxon>
        <taxon>Portunus</taxon>
    </lineage>
</organism>
<dbReference type="EMBL" id="VSRR010106463">
    <property type="protein sequence ID" value="MPC96560.1"/>
    <property type="molecule type" value="Genomic_DNA"/>
</dbReference>
<evidence type="ECO:0000313" key="2">
    <source>
        <dbReference type="Proteomes" id="UP000324222"/>
    </source>
</evidence>
<proteinExistence type="predicted"/>
<reference evidence="1 2" key="1">
    <citation type="submission" date="2019-05" db="EMBL/GenBank/DDBJ databases">
        <title>Another draft genome of Portunus trituberculatus and its Hox gene families provides insights of decapod evolution.</title>
        <authorList>
            <person name="Jeong J.-H."/>
            <person name="Song I."/>
            <person name="Kim S."/>
            <person name="Choi T."/>
            <person name="Kim D."/>
            <person name="Ryu S."/>
            <person name="Kim W."/>
        </authorList>
    </citation>
    <scope>NUCLEOTIDE SEQUENCE [LARGE SCALE GENOMIC DNA]</scope>
    <source>
        <tissue evidence="1">Muscle</tissue>
    </source>
</reference>
<keyword evidence="2" id="KW-1185">Reference proteome</keyword>
<protein>
    <submittedName>
        <fullName evidence="1">Uncharacterized protein</fullName>
    </submittedName>
</protein>
<gene>
    <name evidence="1" type="ORF">E2C01_091824</name>
</gene>
<accession>A0A5B7JIK8</accession>
<sequence>MCALGSEGSPSSARVRILSTVRVGLPHSGQRFPSGWALR</sequence>
<dbReference type="Proteomes" id="UP000324222">
    <property type="component" value="Unassembled WGS sequence"/>
</dbReference>
<name>A0A5B7JIK8_PORTR</name>
<comment type="caution">
    <text evidence="1">The sequence shown here is derived from an EMBL/GenBank/DDBJ whole genome shotgun (WGS) entry which is preliminary data.</text>
</comment>
<evidence type="ECO:0000313" key="1">
    <source>
        <dbReference type="EMBL" id="MPC96560.1"/>
    </source>
</evidence>
<dbReference type="AlphaFoldDB" id="A0A5B7JIK8"/>